<dbReference type="SUPFAM" id="SSF52091">
    <property type="entry name" value="SpoIIaa-like"/>
    <property type="match status" value="1"/>
</dbReference>
<gene>
    <name evidence="2" type="ORF">E1H14_02950</name>
</gene>
<dbReference type="PROSITE" id="PS50801">
    <property type="entry name" value="STAS"/>
    <property type="match status" value="1"/>
</dbReference>
<dbReference type="GO" id="GO:0043856">
    <property type="term" value="F:anti-sigma factor antagonist activity"/>
    <property type="evidence" value="ECO:0007669"/>
    <property type="project" value="TreeGrafter"/>
</dbReference>
<dbReference type="Pfam" id="PF13466">
    <property type="entry name" value="STAS_2"/>
    <property type="match status" value="1"/>
</dbReference>
<protein>
    <submittedName>
        <fullName evidence="2">Anti-sigma factor antagonist</fullName>
    </submittedName>
</protein>
<dbReference type="AlphaFoldDB" id="A0A5A9W870"/>
<name>A0A5A9W870_9GAMM</name>
<dbReference type="OrthoDB" id="278639at2"/>
<accession>A0A5A9W870</accession>
<dbReference type="CDD" id="cd07043">
    <property type="entry name" value="STAS_anti-anti-sigma_factors"/>
    <property type="match status" value="1"/>
</dbReference>
<sequence length="95" mass="10708">MSEQQALLKLPERFDFSFHKTFYSLSQDIFRQAQSSEILVDFANVQYLDSSALGMIVMLQKKAAESGRKVVLINARGNAAEILEIANMGKLVQIR</sequence>
<dbReference type="InterPro" id="IPR002645">
    <property type="entry name" value="STAS_dom"/>
</dbReference>
<feature type="domain" description="STAS" evidence="1">
    <location>
        <begin position="1"/>
        <end position="95"/>
    </location>
</feature>
<dbReference type="PANTHER" id="PTHR33495">
    <property type="entry name" value="ANTI-SIGMA FACTOR ANTAGONIST TM_1081-RELATED-RELATED"/>
    <property type="match status" value="1"/>
</dbReference>
<dbReference type="EMBL" id="SMRS01000002">
    <property type="protein sequence ID" value="KAA0875671.1"/>
    <property type="molecule type" value="Genomic_DNA"/>
</dbReference>
<dbReference type="Gene3D" id="3.30.750.24">
    <property type="entry name" value="STAS domain"/>
    <property type="match status" value="1"/>
</dbReference>
<keyword evidence="3" id="KW-1185">Reference proteome</keyword>
<dbReference type="InterPro" id="IPR036513">
    <property type="entry name" value="STAS_dom_sf"/>
</dbReference>
<evidence type="ECO:0000313" key="3">
    <source>
        <dbReference type="Proteomes" id="UP000325302"/>
    </source>
</evidence>
<dbReference type="PANTHER" id="PTHR33495:SF15">
    <property type="entry name" value="STAS DOMAIN-CONTAINING PROTEIN"/>
    <property type="match status" value="1"/>
</dbReference>
<evidence type="ECO:0000259" key="1">
    <source>
        <dbReference type="PROSITE" id="PS50801"/>
    </source>
</evidence>
<proteinExistence type="predicted"/>
<organism evidence="2 3">
    <name type="scientific">Nitrincola tapanii</name>
    <dbReference type="NCBI Taxonomy" id="1708751"/>
    <lineage>
        <taxon>Bacteria</taxon>
        <taxon>Pseudomonadati</taxon>
        <taxon>Pseudomonadota</taxon>
        <taxon>Gammaproteobacteria</taxon>
        <taxon>Oceanospirillales</taxon>
        <taxon>Oceanospirillaceae</taxon>
        <taxon>Nitrincola</taxon>
    </lineage>
</organism>
<dbReference type="RefSeq" id="WP_149389976.1">
    <property type="nucleotide sequence ID" value="NZ_SMRS01000002.1"/>
</dbReference>
<comment type="caution">
    <text evidence="2">The sequence shown here is derived from an EMBL/GenBank/DDBJ whole genome shotgun (WGS) entry which is preliminary data.</text>
</comment>
<dbReference type="Proteomes" id="UP000325302">
    <property type="component" value="Unassembled WGS sequence"/>
</dbReference>
<dbReference type="InterPro" id="IPR058548">
    <property type="entry name" value="MlaB-like_STAS"/>
</dbReference>
<reference evidence="2 3" key="1">
    <citation type="submission" date="2019-03" db="EMBL/GenBank/DDBJ databases">
        <title>Nitrincola sp. nov. isolated from an Indian soda lake.</title>
        <authorList>
            <person name="Joshi A."/>
            <person name="Thite S.V."/>
            <person name="Joseph N."/>
            <person name="Dhotre D."/>
            <person name="Moorthy M."/>
            <person name="Shouche Y.S."/>
        </authorList>
    </citation>
    <scope>NUCLEOTIDE SEQUENCE [LARGE SCALE GENOMIC DNA]</scope>
    <source>
        <strain evidence="2 3">MEB193</strain>
    </source>
</reference>
<evidence type="ECO:0000313" key="2">
    <source>
        <dbReference type="EMBL" id="KAA0875671.1"/>
    </source>
</evidence>